<reference evidence="2 3" key="1">
    <citation type="submission" date="2008-04" db="EMBL/GenBank/DDBJ databases">
        <title>Draft genome sequence of Bacteroides coprocola (DSM 17136).</title>
        <authorList>
            <person name="Sudarsanam P."/>
            <person name="Ley R."/>
            <person name="Guruge J."/>
            <person name="Turnbaugh P.J."/>
            <person name="Mahowald M."/>
            <person name="Liep D."/>
            <person name="Gordon J."/>
        </authorList>
    </citation>
    <scope>NUCLEOTIDE SEQUENCE [LARGE SCALE GENOMIC DNA]</scope>
    <source>
        <strain evidence="2 3">DSM 17136</strain>
    </source>
</reference>
<protein>
    <recommendedName>
        <fullName evidence="4">Mobilization protein</fullName>
    </recommendedName>
</protein>
<keyword evidence="1" id="KW-0175">Coiled coil</keyword>
<organism evidence="2 3">
    <name type="scientific">Phocaeicola coprocola DSM 17136</name>
    <dbReference type="NCBI Taxonomy" id="470145"/>
    <lineage>
        <taxon>Bacteria</taxon>
        <taxon>Pseudomonadati</taxon>
        <taxon>Bacteroidota</taxon>
        <taxon>Bacteroidia</taxon>
        <taxon>Bacteroidales</taxon>
        <taxon>Bacteroidaceae</taxon>
        <taxon>Phocaeicola</taxon>
    </lineage>
</organism>
<dbReference type="eggNOG" id="COG1196">
    <property type="taxonomic scope" value="Bacteria"/>
</dbReference>
<name>B3JJU8_9BACT</name>
<dbReference type="STRING" id="470145.BACCOP_02172"/>
<dbReference type="AlphaFoldDB" id="B3JJU8"/>
<sequence>MKALERRNEELQDRILELEEEARQREYQQAKQIQEIKTAYEQQNSKLSEFVDFVKRYFPYVEKLMPTIKFLRDTLNLGDAIIRKLCTFKDVSIKGELYSREFNQHFRADGAVCSLKQDTEGKFDFKIDGVSHVSWFRRKKDEFMQALGMPTRKQDKGIRL</sequence>
<dbReference type="Proteomes" id="UP000003146">
    <property type="component" value="Unassembled WGS sequence"/>
</dbReference>
<evidence type="ECO:0008006" key="4">
    <source>
        <dbReference type="Google" id="ProtNLM"/>
    </source>
</evidence>
<feature type="coiled-coil region" evidence="1">
    <location>
        <begin position="1"/>
        <end position="28"/>
    </location>
</feature>
<evidence type="ECO:0000256" key="1">
    <source>
        <dbReference type="SAM" id="Coils"/>
    </source>
</evidence>
<reference evidence="2 3" key="2">
    <citation type="submission" date="2008-04" db="EMBL/GenBank/DDBJ databases">
        <authorList>
            <person name="Fulton L."/>
            <person name="Clifton S."/>
            <person name="Fulton B."/>
            <person name="Xu J."/>
            <person name="Minx P."/>
            <person name="Pepin K.H."/>
            <person name="Johnson M."/>
            <person name="Thiruvilangam P."/>
            <person name="Bhonagiri V."/>
            <person name="Nash W.E."/>
            <person name="Mardis E.R."/>
            <person name="Wilson R.K."/>
        </authorList>
    </citation>
    <scope>NUCLEOTIDE SEQUENCE [LARGE SCALE GENOMIC DNA]</scope>
    <source>
        <strain evidence="2 3">DSM 17136</strain>
    </source>
</reference>
<dbReference type="HOGENOM" id="CLU_147201_0_0_10"/>
<comment type="caution">
    <text evidence="2">The sequence shown here is derived from an EMBL/GenBank/DDBJ whole genome shotgun (WGS) entry which is preliminary data.</text>
</comment>
<evidence type="ECO:0000313" key="2">
    <source>
        <dbReference type="EMBL" id="EDV00767.1"/>
    </source>
</evidence>
<accession>B3JJU8</accession>
<evidence type="ECO:0000313" key="3">
    <source>
        <dbReference type="Proteomes" id="UP000003146"/>
    </source>
</evidence>
<dbReference type="EMBL" id="ABIY02000088">
    <property type="protein sequence ID" value="EDV00767.1"/>
    <property type="molecule type" value="Genomic_DNA"/>
</dbReference>
<gene>
    <name evidence="2" type="ORF">BACCOP_02172</name>
</gene>
<proteinExistence type="predicted"/>